<reference evidence="3 4" key="1">
    <citation type="journal article" date="2021" name="bioRxiv">
        <title>Chromosome-scale and haplotype-resolved genome assembly of a tetraploid potato cultivar.</title>
        <authorList>
            <person name="Sun H."/>
            <person name="Jiao W.-B."/>
            <person name="Krause K."/>
            <person name="Campoy J.A."/>
            <person name="Goel M."/>
            <person name="Folz-Donahue K."/>
            <person name="Kukat C."/>
            <person name="Huettel B."/>
            <person name="Schneeberger K."/>
        </authorList>
    </citation>
    <scope>NUCLEOTIDE SEQUENCE [LARGE SCALE GENOMIC DNA]</scope>
    <source>
        <strain evidence="3">SolTubOtavaFocal</strain>
        <tissue evidence="3">Leaves</tissue>
    </source>
</reference>
<name>A0ABQ7V7Y7_SOLTU</name>
<feature type="region of interest" description="Disordered" evidence="1">
    <location>
        <begin position="163"/>
        <end position="211"/>
    </location>
</feature>
<feature type="compositionally biased region" description="Polar residues" evidence="1">
    <location>
        <begin position="192"/>
        <end position="211"/>
    </location>
</feature>
<keyword evidence="4" id="KW-1185">Reference proteome</keyword>
<evidence type="ECO:0000259" key="2">
    <source>
        <dbReference type="Pfam" id="PF14111"/>
    </source>
</evidence>
<gene>
    <name evidence="3" type="ORF">KY290_023331</name>
</gene>
<evidence type="ECO:0000256" key="1">
    <source>
        <dbReference type="SAM" id="MobiDB-lite"/>
    </source>
</evidence>
<proteinExistence type="predicted"/>
<accession>A0ABQ7V7Y7</accession>
<organism evidence="3 4">
    <name type="scientific">Solanum tuberosum</name>
    <name type="common">Potato</name>
    <dbReference type="NCBI Taxonomy" id="4113"/>
    <lineage>
        <taxon>Eukaryota</taxon>
        <taxon>Viridiplantae</taxon>
        <taxon>Streptophyta</taxon>
        <taxon>Embryophyta</taxon>
        <taxon>Tracheophyta</taxon>
        <taxon>Spermatophyta</taxon>
        <taxon>Magnoliopsida</taxon>
        <taxon>eudicotyledons</taxon>
        <taxon>Gunneridae</taxon>
        <taxon>Pentapetalae</taxon>
        <taxon>asterids</taxon>
        <taxon>lamiids</taxon>
        <taxon>Solanales</taxon>
        <taxon>Solanaceae</taxon>
        <taxon>Solanoideae</taxon>
        <taxon>Solaneae</taxon>
        <taxon>Solanum</taxon>
    </lineage>
</organism>
<dbReference type="SUPFAM" id="SSF56219">
    <property type="entry name" value="DNase I-like"/>
    <property type="match status" value="1"/>
</dbReference>
<dbReference type="InterPro" id="IPR025558">
    <property type="entry name" value="DUF4283"/>
</dbReference>
<evidence type="ECO:0000313" key="3">
    <source>
        <dbReference type="EMBL" id="KAH0759838.1"/>
    </source>
</evidence>
<dbReference type="Gene3D" id="3.60.10.10">
    <property type="entry name" value="Endonuclease/exonuclease/phosphatase"/>
    <property type="match status" value="1"/>
</dbReference>
<protein>
    <recommendedName>
        <fullName evidence="2">DUF4283 domain-containing protein</fullName>
    </recommendedName>
</protein>
<dbReference type="Pfam" id="PF14111">
    <property type="entry name" value="DUF4283"/>
    <property type="match status" value="1"/>
</dbReference>
<dbReference type="EMBL" id="JAIVGD010000015">
    <property type="protein sequence ID" value="KAH0759838.1"/>
    <property type="molecule type" value="Genomic_DNA"/>
</dbReference>
<sequence>MQEVQRRPSIWENFDINKLCVVLGAHPPFSILNGYVQRLWGKHGINKVHMLKNGIVLVRFDSIAGKNEAIQGGIYHFDNKPFIVKAWNEDMEFTREELYTVPILVILPGLDFKYWSLKGLIDVDFQLPEREIFKNEKGDLIEYQIQYDWKPVLCKFCHKNGYSEEDCRKKNPPPPKSPKKQESRNVEADGSNAVNQITPNPTQEEGAQNKQHCTNARRSWLELPHQGRKYTWNDKRDVRVSSKIDWVFVNTEWLDKMQACGATFLPEGISDHYTWTTTDWKAFQFPGCTLFKVVKKLNCLKKSLKQLNGQHFRNILTEADEDRDRLKQVQKTLQSSPTDLILQQQESELHKKFRRSSYLAEDMLGERKELQDKGISQRPKEWS</sequence>
<comment type="caution">
    <text evidence="3">The sequence shown here is derived from an EMBL/GenBank/DDBJ whole genome shotgun (WGS) entry which is preliminary data.</text>
</comment>
<feature type="domain" description="DUF4283" evidence="2">
    <location>
        <begin position="21"/>
        <end position="94"/>
    </location>
</feature>
<evidence type="ECO:0000313" key="4">
    <source>
        <dbReference type="Proteomes" id="UP000826656"/>
    </source>
</evidence>
<dbReference type="InterPro" id="IPR036691">
    <property type="entry name" value="Endo/exonu/phosph_ase_sf"/>
</dbReference>
<dbReference type="PANTHER" id="PTHR33233">
    <property type="entry name" value="ENDONUCLEASE/EXONUCLEASE/PHOSPHATASE"/>
    <property type="match status" value="1"/>
</dbReference>
<dbReference type="PANTHER" id="PTHR33233:SF17">
    <property type="entry name" value="DUF4283 DOMAIN-CONTAINING PROTEIN"/>
    <property type="match status" value="1"/>
</dbReference>
<dbReference type="Proteomes" id="UP000826656">
    <property type="component" value="Unassembled WGS sequence"/>
</dbReference>